<gene>
    <name evidence="1" type="ORF">H4S07_002022</name>
</gene>
<keyword evidence="2" id="KW-1185">Reference proteome</keyword>
<accession>A0ACC1LMT9</accession>
<dbReference type="Proteomes" id="UP001140096">
    <property type="component" value="Unassembled WGS sequence"/>
</dbReference>
<proteinExistence type="predicted"/>
<reference evidence="1" key="1">
    <citation type="submission" date="2022-07" db="EMBL/GenBank/DDBJ databases">
        <title>Phylogenomic reconstructions and comparative analyses of Kickxellomycotina fungi.</title>
        <authorList>
            <person name="Reynolds N.K."/>
            <person name="Stajich J.E."/>
            <person name="Barry K."/>
            <person name="Grigoriev I.V."/>
            <person name="Crous P."/>
            <person name="Smith M.E."/>
        </authorList>
    </citation>
    <scope>NUCLEOTIDE SEQUENCE</scope>
    <source>
        <strain evidence="1">CBS 102833</strain>
    </source>
</reference>
<comment type="caution">
    <text evidence="1">The sequence shown here is derived from an EMBL/GenBank/DDBJ whole genome shotgun (WGS) entry which is preliminary data.</text>
</comment>
<name>A0ACC1LMT9_9FUNG</name>
<protein>
    <submittedName>
        <fullName evidence="1">Uncharacterized protein</fullName>
    </submittedName>
</protein>
<dbReference type="EMBL" id="JANBUP010000423">
    <property type="protein sequence ID" value="KAJ2811511.1"/>
    <property type="molecule type" value="Genomic_DNA"/>
</dbReference>
<evidence type="ECO:0000313" key="2">
    <source>
        <dbReference type="Proteomes" id="UP001140096"/>
    </source>
</evidence>
<evidence type="ECO:0000313" key="1">
    <source>
        <dbReference type="EMBL" id="KAJ2811511.1"/>
    </source>
</evidence>
<organism evidence="1 2">
    <name type="scientific">Coemansia furcata</name>
    <dbReference type="NCBI Taxonomy" id="417177"/>
    <lineage>
        <taxon>Eukaryota</taxon>
        <taxon>Fungi</taxon>
        <taxon>Fungi incertae sedis</taxon>
        <taxon>Zoopagomycota</taxon>
        <taxon>Kickxellomycotina</taxon>
        <taxon>Kickxellomycetes</taxon>
        <taxon>Kickxellales</taxon>
        <taxon>Kickxellaceae</taxon>
        <taxon>Coemansia</taxon>
    </lineage>
</organism>
<sequence length="277" mass="31086">MAREVRIIVQGTGQMSLLLSQMLRCTELGATVWLGVEKLYLDTSRCGFKGLRKKDQKGGKKCLDELNGLLSAALPSLHEIAFLGPGADKLYHSIPIQQLINERLCGPQPLRVLRIASDIHPDLTSHLSRFSLPIQLTCLDINTIIIDGDGALLRLPPLLASTLVELQLSSVYVKWVWEPFVAPSEGDLVFSSLKSLTLSFSLGREIQQRQPHAIKFAMDSEDEDWWEDEDDDYHSFSSLNPEPETDPPGYIASKKYGMPQFPVLTSLDIRRFPRDLK</sequence>